<name>A0A8K0TT21_9PEZI</name>
<feature type="binding site" evidence="4">
    <location>
        <position position="191"/>
    </location>
    <ligand>
        <name>Zn(2+)</name>
        <dbReference type="ChEBI" id="CHEBI:29105"/>
    </ligand>
</feature>
<dbReference type="Pfam" id="PF02146">
    <property type="entry name" value="SIR2"/>
    <property type="match status" value="1"/>
</dbReference>
<dbReference type="AlphaFoldDB" id="A0A8K0TT21"/>
<evidence type="ECO:0000256" key="3">
    <source>
        <dbReference type="ARBA" id="ARBA00023027"/>
    </source>
</evidence>
<keyword evidence="4" id="KW-0862">Zinc</keyword>
<dbReference type="PROSITE" id="PS50305">
    <property type="entry name" value="SIRTUIN"/>
    <property type="match status" value="1"/>
</dbReference>
<keyword evidence="3" id="KW-0520">NAD</keyword>
<dbReference type="GO" id="GO:0046872">
    <property type="term" value="F:metal ion binding"/>
    <property type="evidence" value="ECO:0007669"/>
    <property type="project" value="UniProtKB-KW"/>
</dbReference>
<comment type="similarity">
    <text evidence="1">Belongs to the sirtuin family. Class I subfamily.</text>
</comment>
<dbReference type="EMBL" id="JAGPXD010000001">
    <property type="protein sequence ID" value="KAH7376335.1"/>
    <property type="molecule type" value="Genomic_DNA"/>
</dbReference>
<dbReference type="GO" id="GO:0070403">
    <property type="term" value="F:NAD+ binding"/>
    <property type="evidence" value="ECO:0007669"/>
    <property type="project" value="InterPro"/>
</dbReference>
<sequence length="301" mass="32408">MPPTPSSDIAAFHALLTRNPSPRILALCGAGLSASSGLPTFRGAGGLWRNKQAVALADVDAFTRDPALVWLFYAYRRHAALTSKPNVAHRALTALAEKQENFLCLTQNVDNLSQRAGHPPEKLRTLHGNLFTVKCSNKRCGHVEHNNTLDPIVPALAPASENPPEDPSVSFPLLDPAIPLPAIDVADLPRCQSCSSLARPGVVWFGESLDSDMLDEIDSWIDRAPVDVILVIGTTAQVYPAAGYVEKATRAGAKVCVVNIEANKRGLRSTDFVFEADAAEILPRLLEPLIGKVRQDGTLKS</sequence>
<feature type="binding site" evidence="4">
    <location>
        <position position="135"/>
    </location>
    <ligand>
        <name>Zn(2+)</name>
        <dbReference type="ChEBI" id="CHEBI:29105"/>
    </ligand>
</feature>
<dbReference type="InterPro" id="IPR026591">
    <property type="entry name" value="Sirtuin_cat_small_dom_sf"/>
</dbReference>
<dbReference type="Gene3D" id="3.30.1600.10">
    <property type="entry name" value="SIR2/SIRT2 'Small Domain"/>
    <property type="match status" value="1"/>
</dbReference>
<dbReference type="GO" id="GO:0005634">
    <property type="term" value="C:nucleus"/>
    <property type="evidence" value="ECO:0007669"/>
    <property type="project" value="TreeGrafter"/>
</dbReference>
<keyword evidence="7" id="KW-1185">Reference proteome</keyword>
<dbReference type="GO" id="GO:0017136">
    <property type="term" value="F:histone deacetylase activity, NAD-dependent"/>
    <property type="evidence" value="ECO:0007669"/>
    <property type="project" value="TreeGrafter"/>
</dbReference>
<dbReference type="Proteomes" id="UP000813385">
    <property type="component" value="Unassembled WGS sequence"/>
</dbReference>
<dbReference type="PANTHER" id="PTHR11085:SF10">
    <property type="entry name" value="NAD-DEPENDENT PROTEIN DEACYLASE SIRTUIN-5, MITOCHONDRIAL-RELATED"/>
    <property type="match status" value="1"/>
</dbReference>
<feature type="binding site" evidence="4">
    <location>
        <position position="140"/>
    </location>
    <ligand>
        <name>Zn(2+)</name>
        <dbReference type="ChEBI" id="CHEBI:29105"/>
    </ligand>
</feature>
<evidence type="ECO:0000313" key="7">
    <source>
        <dbReference type="Proteomes" id="UP000813385"/>
    </source>
</evidence>
<reference evidence="6" key="1">
    <citation type="journal article" date="2021" name="Nat. Commun.">
        <title>Genetic determinants of endophytism in the Arabidopsis root mycobiome.</title>
        <authorList>
            <person name="Mesny F."/>
            <person name="Miyauchi S."/>
            <person name="Thiergart T."/>
            <person name="Pickel B."/>
            <person name="Atanasova L."/>
            <person name="Karlsson M."/>
            <person name="Huettel B."/>
            <person name="Barry K.W."/>
            <person name="Haridas S."/>
            <person name="Chen C."/>
            <person name="Bauer D."/>
            <person name="Andreopoulos W."/>
            <person name="Pangilinan J."/>
            <person name="LaButti K."/>
            <person name="Riley R."/>
            <person name="Lipzen A."/>
            <person name="Clum A."/>
            <person name="Drula E."/>
            <person name="Henrissat B."/>
            <person name="Kohler A."/>
            <person name="Grigoriev I.V."/>
            <person name="Martin F.M."/>
            <person name="Hacquard S."/>
        </authorList>
    </citation>
    <scope>NUCLEOTIDE SEQUENCE</scope>
    <source>
        <strain evidence="6">MPI-CAGE-AT-0016</strain>
    </source>
</reference>
<dbReference type="SUPFAM" id="SSF52467">
    <property type="entry name" value="DHS-like NAD/FAD-binding domain"/>
    <property type="match status" value="1"/>
</dbReference>
<proteinExistence type="inferred from homology"/>
<evidence type="ECO:0000256" key="4">
    <source>
        <dbReference type="PROSITE-ProRule" id="PRU00236"/>
    </source>
</evidence>
<dbReference type="PANTHER" id="PTHR11085">
    <property type="entry name" value="NAD-DEPENDENT PROTEIN DEACYLASE SIRTUIN-5, MITOCHONDRIAL-RELATED"/>
    <property type="match status" value="1"/>
</dbReference>
<accession>A0A8K0TT21</accession>
<comment type="caution">
    <text evidence="6">The sequence shown here is derived from an EMBL/GenBank/DDBJ whole genome shotgun (WGS) entry which is preliminary data.</text>
</comment>
<protein>
    <submittedName>
        <fullName evidence="6">Sir2 family protein</fullName>
    </submittedName>
</protein>
<dbReference type="Gene3D" id="3.40.50.1220">
    <property type="entry name" value="TPP-binding domain"/>
    <property type="match status" value="1"/>
</dbReference>
<dbReference type="InterPro" id="IPR050134">
    <property type="entry name" value="NAD-dep_sirtuin_deacylases"/>
</dbReference>
<gene>
    <name evidence="6" type="ORF">B0T11DRAFT_314672</name>
</gene>
<evidence type="ECO:0000256" key="2">
    <source>
        <dbReference type="ARBA" id="ARBA00022679"/>
    </source>
</evidence>
<feature type="binding site" evidence="4">
    <location>
        <position position="194"/>
    </location>
    <ligand>
        <name>Zn(2+)</name>
        <dbReference type="ChEBI" id="CHEBI:29105"/>
    </ligand>
</feature>
<dbReference type="InterPro" id="IPR026590">
    <property type="entry name" value="Ssirtuin_cat_dom"/>
</dbReference>
<organism evidence="6 7">
    <name type="scientific">Plectosphaerella cucumerina</name>
    <dbReference type="NCBI Taxonomy" id="40658"/>
    <lineage>
        <taxon>Eukaryota</taxon>
        <taxon>Fungi</taxon>
        <taxon>Dikarya</taxon>
        <taxon>Ascomycota</taxon>
        <taxon>Pezizomycotina</taxon>
        <taxon>Sordariomycetes</taxon>
        <taxon>Hypocreomycetidae</taxon>
        <taxon>Glomerellales</taxon>
        <taxon>Plectosphaerellaceae</taxon>
        <taxon>Plectosphaerella</taxon>
    </lineage>
</organism>
<keyword evidence="2" id="KW-0808">Transferase</keyword>
<dbReference type="InterPro" id="IPR003000">
    <property type="entry name" value="Sirtuin"/>
</dbReference>
<evidence type="ECO:0000256" key="1">
    <source>
        <dbReference type="ARBA" id="ARBA00006924"/>
    </source>
</evidence>
<evidence type="ECO:0000259" key="5">
    <source>
        <dbReference type="PROSITE" id="PS50305"/>
    </source>
</evidence>
<dbReference type="OrthoDB" id="424302at2759"/>
<feature type="active site" description="Proton acceptor" evidence="4">
    <location>
        <position position="127"/>
    </location>
</feature>
<feature type="domain" description="Deacetylase sirtuin-type" evidence="5">
    <location>
        <begin position="2"/>
        <end position="292"/>
    </location>
</feature>
<keyword evidence="4" id="KW-0479">Metal-binding</keyword>
<dbReference type="InterPro" id="IPR029035">
    <property type="entry name" value="DHS-like_NAD/FAD-binding_dom"/>
</dbReference>
<evidence type="ECO:0000313" key="6">
    <source>
        <dbReference type="EMBL" id="KAH7376335.1"/>
    </source>
</evidence>